<evidence type="ECO:0000313" key="3">
    <source>
        <dbReference type="EMBL" id="MDB8738348.1"/>
    </source>
</evidence>
<feature type="region of interest" description="Disordered" evidence="2">
    <location>
        <begin position="60"/>
        <end position="81"/>
    </location>
</feature>
<feature type="coiled-coil region" evidence="1">
    <location>
        <begin position="5"/>
        <end position="39"/>
    </location>
</feature>
<dbReference type="Pfam" id="PF14193">
    <property type="entry name" value="DUF4315"/>
    <property type="match status" value="1"/>
</dbReference>
<organism evidence="3 4">
    <name type="scientific">Mediterraneibacter gnavus</name>
    <name type="common">Ruminococcus gnavus</name>
    <dbReference type="NCBI Taxonomy" id="33038"/>
    <lineage>
        <taxon>Bacteria</taxon>
        <taxon>Bacillati</taxon>
        <taxon>Bacillota</taxon>
        <taxon>Clostridia</taxon>
        <taxon>Lachnospirales</taxon>
        <taxon>Lachnospiraceae</taxon>
        <taxon>Mediterraneibacter</taxon>
    </lineage>
</organism>
<proteinExistence type="predicted"/>
<evidence type="ECO:0000256" key="2">
    <source>
        <dbReference type="SAM" id="MobiDB-lite"/>
    </source>
</evidence>
<keyword evidence="1" id="KW-0175">Coiled coil</keyword>
<evidence type="ECO:0000256" key="1">
    <source>
        <dbReference type="SAM" id="Coils"/>
    </source>
</evidence>
<sequence length="81" mass="9246">MNPKIEKLEKEIDKTKAKIAEMQGKLRKLEEQKTELENTDYVAVARSYKLTPQQLADFLKSQQASPLGEALPQKQEDGNED</sequence>
<name>A0AB35J0U9_MEDGN</name>
<comment type="caution">
    <text evidence="3">The sequence shown here is derived from an EMBL/GenBank/DDBJ whole genome shotgun (WGS) entry which is preliminary data.</text>
</comment>
<dbReference type="RefSeq" id="WP_205487601.1">
    <property type="nucleotide sequence ID" value="NZ_JAQMLO010000007.1"/>
</dbReference>
<evidence type="ECO:0000313" key="4">
    <source>
        <dbReference type="Proteomes" id="UP001211731"/>
    </source>
</evidence>
<gene>
    <name evidence="3" type="ORF">PNU63_06090</name>
</gene>
<reference evidence="3" key="1">
    <citation type="submission" date="2023-01" db="EMBL/GenBank/DDBJ databases">
        <title>Human gut microbiome strain richness.</title>
        <authorList>
            <person name="Chen-Liaw A."/>
        </authorList>
    </citation>
    <scope>NUCLEOTIDE SEQUENCE</scope>
    <source>
        <strain evidence="3">1001217st1_A9_1001217B_191108</strain>
    </source>
</reference>
<dbReference type="EMBL" id="JAQMLR010000004">
    <property type="protein sequence ID" value="MDB8738348.1"/>
    <property type="molecule type" value="Genomic_DNA"/>
</dbReference>
<dbReference type="InterPro" id="IPR025464">
    <property type="entry name" value="DUF4315"/>
</dbReference>
<dbReference type="Proteomes" id="UP001211731">
    <property type="component" value="Unassembled WGS sequence"/>
</dbReference>
<protein>
    <submittedName>
        <fullName evidence="3">DUF4315 family protein</fullName>
    </submittedName>
</protein>
<accession>A0AB35J0U9</accession>
<dbReference type="AlphaFoldDB" id="A0AB35J0U9"/>